<evidence type="ECO:0000313" key="3">
    <source>
        <dbReference type="EMBL" id="MFC6397980.1"/>
    </source>
</evidence>
<organism evidence="3 4">
    <name type="scientific">Luteococcus sanguinis</name>
    <dbReference type="NCBI Taxonomy" id="174038"/>
    <lineage>
        <taxon>Bacteria</taxon>
        <taxon>Bacillati</taxon>
        <taxon>Actinomycetota</taxon>
        <taxon>Actinomycetes</taxon>
        <taxon>Propionibacteriales</taxon>
        <taxon>Propionibacteriaceae</taxon>
        <taxon>Luteococcus</taxon>
    </lineage>
</organism>
<dbReference type="Pfam" id="PF19516">
    <property type="entry name" value="DUF6049"/>
    <property type="match status" value="1"/>
</dbReference>
<dbReference type="InterPro" id="IPR046112">
    <property type="entry name" value="DUF6049"/>
</dbReference>
<accession>A0ABW1X3C0</accession>
<keyword evidence="1" id="KW-0472">Membrane</keyword>
<feature type="signal peptide" evidence="2">
    <location>
        <begin position="1"/>
        <end position="35"/>
    </location>
</feature>
<gene>
    <name evidence="3" type="ORF">ACFP57_13445</name>
</gene>
<dbReference type="RefSeq" id="WP_343886795.1">
    <property type="nucleotide sequence ID" value="NZ_BAAAKI010000024.1"/>
</dbReference>
<keyword evidence="4" id="KW-1185">Reference proteome</keyword>
<name>A0ABW1X3C0_9ACTN</name>
<keyword evidence="1" id="KW-1133">Transmembrane helix</keyword>
<evidence type="ECO:0000256" key="2">
    <source>
        <dbReference type="SAM" id="SignalP"/>
    </source>
</evidence>
<protein>
    <submittedName>
        <fullName evidence="3">DUF6049 family protein</fullName>
    </submittedName>
</protein>
<reference evidence="4" key="1">
    <citation type="journal article" date="2019" name="Int. J. Syst. Evol. Microbiol.">
        <title>The Global Catalogue of Microorganisms (GCM) 10K type strain sequencing project: providing services to taxonomists for standard genome sequencing and annotation.</title>
        <authorList>
            <consortium name="The Broad Institute Genomics Platform"/>
            <consortium name="The Broad Institute Genome Sequencing Center for Infectious Disease"/>
            <person name="Wu L."/>
            <person name="Ma J."/>
        </authorList>
    </citation>
    <scope>NUCLEOTIDE SEQUENCE [LARGE SCALE GENOMIC DNA]</scope>
    <source>
        <strain evidence="4">CGMCC 1.15277</strain>
    </source>
</reference>
<feature type="chain" id="PRO_5047226029" evidence="2">
    <location>
        <begin position="36"/>
        <end position="674"/>
    </location>
</feature>
<dbReference type="Proteomes" id="UP001596266">
    <property type="component" value="Unassembled WGS sequence"/>
</dbReference>
<keyword evidence="2" id="KW-0732">Signal</keyword>
<proteinExistence type="predicted"/>
<keyword evidence="1" id="KW-0812">Transmembrane</keyword>
<evidence type="ECO:0000313" key="4">
    <source>
        <dbReference type="Proteomes" id="UP001596266"/>
    </source>
</evidence>
<sequence>MIPARVTDPRARRALSVLLAGLLGFLASFALPAQADETTEPVQLTITSITPASTTGTGTVVIRGTARNTGTEALSGVQVYLWRSTDPIRDAPSLAAALDSAAFNPVGARLYEDRKNYFNITTTSAEGSQVSAGKTSLDAGESVDFTVAGDLAGAKGFGFTTTPAAYLVGLQVKVAGRAGVLGRARALLPVAAVNSVTSTVVVRIGSRPGLLQGSMFADDHLATELDGRLRTLMDLALTSGATALIDPALYDDVAVMAQGYTVQGSTASTAAGQAAAKSFLADLGTLIERGDAYRTPYGDPDIALLEAAGRHDVLDQATAAVPSTHALAKLPLAIAPRDGAADADLIAFVADLDPALVLVAGKLGSAPVATVDGTTIVRYAADAYDGGPGPDPTTTAPQKVGRLQATELVTPTVTIVTTAEQAALSTATAPWRSWQPLDERVAAITNPPTAELAKIEPVEVGNWLDQVDRAGGDVTVWGELTNQPEAAATALGKMLPRAISQAWGGRRPAAARWAKAVGSAYGNAATGQGVSLSVTPDIVTSAAEQEVPVTVTNHLDRAVSVKATFTSENPQRLVVADSELESIPAGGTETIRVTIQAKANGKVGVTGQLVTESGRPIGEAQSMTITATSMGRIGWIIIVGSGVVLLGATAMRIRQVQRERRAEQAVADLGQPRR</sequence>
<feature type="transmembrane region" description="Helical" evidence="1">
    <location>
        <begin position="633"/>
        <end position="651"/>
    </location>
</feature>
<evidence type="ECO:0000256" key="1">
    <source>
        <dbReference type="SAM" id="Phobius"/>
    </source>
</evidence>
<comment type="caution">
    <text evidence="3">The sequence shown here is derived from an EMBL/GenBank/DDBJ whole genome shotgun (WGS) entry which is preliminary data.</text>
</comment>
<dbReference type="EMBL" id="JBHSUA010000025">
    <property type="protein sequence ID" value="MFC6397980.1"/>
    <property type="molecule type" value="Genomic_DNA"/>
</dbReference>